<reference evidence="1" key="1">
    <citation type="journal article" date="2020" name="mSystems">
        <title>Genome- and Community-Level Interaction Insights into Carbon Utilization and Element Cycling Functions of Hydrothermarchaeota in Hydrothermal Sediment.</title>
        <authorList>
            <person name="Zhou Z."/>
            <person name="Liu Y."/>
            <person name="Xu W."/>
            <person name="Pan J."/>
            <person name="Luo Z.H."/>
            <person name="Li M."/>
        </authorList>
    </citation>
    <scope>NUCLEOTIDE SEQUENCE [LARGE SCALE GENOMIC DNA]</scope>
    <source>
        <strain evidence="1">SpSt-479</strain>
    </source>
</reference>
<comment type="caution">
    <text evidence="1">The sequence shown here is derived from an EMBL/GenBank/DDBJ whole genome shotgun (WGS) entry which is preliminary data.</text>
</comment>
<proteinExistence type="predicted"/>
<dbReference type="EMBL" id="DSUJ01000008">
    <property type="protein sequence ID" value="HFI91554.1"/>
    <property type="molecule type" value="Genomic_DNA"/>
</dbReference>
<organism evidence="1">
    <name type="scientific">Ignavibacterium album</name>
    <dbReference type="NCBI Taxonomy" id="591197"/>
    <lineage>
        <taxon>Bacteria</taxon>
        <taxon>Pseudomonadati</taxon>
        <taxon>Ignavibacteriota</taxon>
        <taxon>Ignavibacteria</taxon>
        <taxon>Ignavibacteriales</taxon>
        <taxon>Ignavibacteriaceae</taxon>
        <taxon>Ignavibacterium</taxon>
    </lineage>
</organism>
<accession>A0A7V2ZK84</accession>
<sequence>MDWKFNLDKNHNILIVKVTGKIVSERTAQMAIEGINIARQNNCIKFIIDYTETEVEDSIFETYKFMGDLAKLGITHSDSIAIVYSGDKDKHQFAETAAANSGWNNVRYFNDLEKGIGWLRTRN</sequence>
<evidence type="ECO:0008006" key="2">
    <source>
        <dbReference type="Google" id="ProtNLM"/>
    </source>
</evidence>
<protein>
    <recommendedName>
        <fullName evidence="2">STAS/SEC14 domain-containing protein</fullName>
    </recommendedName>
</protein>
<gene>
    <name evidence="1" type="ORF">ENS31_08525</name>
</gene>
<name>A0A7V2ZK84_9BACT</name>
<dbReference type="AlphaFoldDB" id="A0A7V2ZK84"/>
<evidence type="ECO:0000313" key="1">
    <source>
        <dbReference type="EMBL" id="HFI91554.1"/>
    </source>
</evidence>